<dbReference type="SUPFAM" id="SSF103190">
    <property type="entry name" value="Sensory domain-like"/>
    <property type="match status" value="1"/>
</dbReference>
<keyword evidence="6" id="KW-0732">Signal</keyword>
<reference evidence="10" key="1">
    <citation type="journal article" date="2019" name="Int. J. Syst. Evol. Microbiol.">
        <title>The Global Catalogue of Microorganisms (GCM) 10K type strain sequencing project: providing services to taxonomists for standard genome sequencing and annotation.</title>
        <authorList>
            <consortium name="The Broad Institute Genomics Platform"/>
            <consortium name="The Broad Institute Genome Sequencing Center for Infectious Disease"/>
            <person name="Wu L."/>
            <person name="Ma J."/>
        </authorList>
    </citation>
    <scope>NUCLEOTIDE SEQUENCE [LARGE SCALE GENOMIC DNA]</scope>
    <source>
        <strain evidence="10">CG52</strain>
    </source>
</reference>
<dbReference type="PROSITE" id="PS50885">
    <property type="entry name" value="HAMP"/>
    <property type="match status" value="2"/>
</dbReference>
<dbReference type="InterPro" id="IPR029151">
    <property type="entry name" value="Sensor-like_sf"/>
</dbReference>
<evidence type="ECO:0000256" key="1">
    <source>
        <dbReference type="ARBA" id="ARBA00022500"/>
    </source>
</evidence>
<dbReference type="Pfam" id="PF17201">
    <property type="entry name" value="Cache_3-Cache_2"/>
    <property type="match status" value="1"/>
</dbReference>
<evidence type="ECO:0000313" key="9">
    <source>
        <dbReference type="EMBL" id="MFD1745971.1"/>
    </source>
</evidence>
<keyword evidence="3" id="KW-0807">Transducer</keyword>
<evidence type="ECO:0000256" key="6">
    <source>
        <dbReference type="SAM" id="SignalP"/>
    </source>
</evidence>
<comment type="caution">
    <text evidence="9">The sequence shown here is derived from an EMBL/GenBank/DDBJ whole genome shotgun (WGS) entry which is preliminary data.</text>
</comment>
<dbReference type="RefSeq" id="WP_377400669.1">
    <property type="nucleotide sequence ID" value="NZ_JBHUEQ010000017.1"/>
</dbReference>
<keyword evidence="5" id="KW-0472">Membrane</keyword>
<sequence>MKIFFPKTVTARMLLLCLALVVAAVAAVSGMTYVNLRNEIETRSDKDARSAMRAMAVLYGAAVQGSTITVRDGTVTSVQQAGKIGITDHALVDRVAESISGVATIFERQGTDFVRISTNVKKENGDRAIGTKLAADHPAQAELARGEAYFGPATLFGKSFVTGYYPIKDASGSVTGVLFIGIHAEVYFEQITASVWVMILTGILAIGAVGLIGLIMTRRLVRPLPVLTQTVLAIAGGKDVKVPYTDRENEFGDISRALEVFRRNAEEKRLVEARSEEERTAAESDRRRHDEERHLVARQIDQAVDELGAALARLAQGDLTYTIKTAFAGRLENLRLDYNASMARLSETISRIRDTTVSIEARTAELSNSSGDLARRTETQAASLEETAAAVDEITVTVTNSAERAREANNAVAETKKTADSSSTVVNSAVDAMGRIEEASSKIESIIEVIDDIAFQTNLLALNAGIEAARAGEAGKGFAVVAQEVRELAQRSASAAHEIKDLINQSSNEVRNGSELVQQAGQVLATISRQIAGASSHVEAIATASHDQSLALKEINGTVNKMDQLTQQNGAMVSETSQASARLAAEAENLRQLVEQFRTEASQQSRRAA</sequence>
<dbReference type="PANTHER" id="PTHR43531:SF11">
    <property type="entry name" value="METHYL-ACCEPTING CHEMOTAXIS PROTEIN 3"/>
    <property type="match status" value="1"/>
</dbReference>
<feature type="transmembrane region" description="Helical" evidence="5">
    <location>
        <begin position="195"/>
        <end position="215"/>
    </location>
</feature>
<dbReference type="InterPro" id="IPR004089">
    <property type="entry name" value="MCPsignal_dom"/>
</dbReference>
<evidence type="ECO:0000256" key="3">
    <source>
        <dbReference type="PROSITE-ProRule" id="PRU00284"/>
    </source>
</evidence>
<feature type="domain" description="Methyl-accepting transducer" evidence="7">
    <location>
        <begin position="355"/>
        <end position="584"/>
    </location>
</feature>
<proteinExistence type="inferred from homology"/>
<dbReference type="Pfam" id="PF00672">
    <property type="entry name" value="HAMP"/>
    <property type="match status" value="1"/>
</dbReference>
<evidence type="ECO:0000256" key="5">
    <source>
        <dbReference type="SAM" id="Phobius"/>
    </source>
</evidence>
<gene>
    <name evidence="9" type="ORF">ACFSE1_10915</name>
</gene>
<dbReference type="InterPro" id="IPR003660">
    <property type="entry name" value="HAMP_dom"/>
</dbReference>
<dbReference type="Pfam" id="PF00015">
    <property type="entry name" value="MCPsignal"/>
    <property type="match status" value="1"/>
</dbReference>
<dbReference type="SMART" id="SM00283">
    <property type="entry name" value="MA"/>
    <property type="match status" value="1"/>
</dbReference>
<dbReference type="EMBL" id="JBHUEQ010000017">
    <property type="protein sequence ID" value="MFD1745971.1"/>
    <property type="molecule type" value="Genomic_DNA"/>
</dbReference>
<dbReference type="Proteomes" id="UP001597322">
    <property type="component" value="Unassembled WGS sequence"/>
</dbReference>
<evidence type="ECO:0000256" key="4">
    <source>
        <dbReference type="SAM" id="Coils"/>
    </source>
</evidence>
<keyword evidence="10" id="KW-1185">Reference proteome</keyword>
<keyword evidence="4" id="KW-0175">Coiled coil</keyword>
<dbReference type="SUPFAM" id="SSF158472">
    <property type="entry name" value="HAMP domain-like"/>
    <property type="match status" value="1"/>
</dbReference>
<accession>A0ABW4M3L0</accession>
<protein>
    <submittedName>
        <fullName evidence="9">Methyl-accepting chemotaxis protein</fullName>
    </submittedName>
</protein>
<evidence type="ECO:0000313" key="10">
    <source>
        <dbReference type="Proteomes" id="UP001597322"/>
    </source>
</evidence>
<organism evidence="9 10">
    <name type="scientific">Rhizobium helianthi</name>
    <dbReference type="NCBI Taxonomy" id="1132695"/>
    <lineage>
        <taxon>Bacteria</taxon>
        <taxon>Pseudomonadati</taxon>
        <taxon>Pseudomonadota</taxon>
        <taxon>Alphaproteobacteria</taxon>
        <taxon>Hyphomicrobiales</taxon>
        <taxon>Rhizobiaceae</taxon>
        <taxon>Rhizobium/Agrobacterium group</taxon>
        <taxon>Rhizobium</taxon>
    </lineage>
</organism>
<dbReference type="PANTHER" id="PTHR43531">
    <property type="entry name" value="PROTEIN ICFG"/>
    <property type="match status" value="1"/>
</dbReference>
<evidence type="ECO:0000259" key="7">
    <source>
        <dbReference type="PROSITE" id="PS50111"/>
    </source>
</evidence>
<keyword evidence="5" id="KW-0812">Transmembrane</keyword>
<dbReference type="Gene3D" id="6.10.340.10">
    <property type="match status" value="1"/>
</dbReference>
<feature type="chain" id="PRO_5046322624" evidence="6">
    <location>
        <begin position="27"/>
        <end position="609"/>
    </location>
</feature>
<keyword evidence="1" id="KW-0145">Chemotaxis</keyword>
<evidence type="ECO:0000259" key="8">
    <source>
        <dbReference type="PROSITE" id="PS50885"/>
    </source>
</evidence>
<feature type="coiled-coil region" evidence="4">
    <location>
        <begin position="580"/>
        <end position="607"/>
    </location>
</feature>
<dbReference type="CDD" id="cd11386">
    <property type="entry name" value="MCP_signal"/>
    <property type="match status" value="1"/>
</dbReference>
<dbReference type="PROSITE" id="PS50111">
    <property type="entry name" value="CHEMOTAXIS_TRANSDUC_2"/>
    <property type="match status" value="1"/>
</dbReference>
<dbReference type="SUPFAM" id="SSF58104">
    <property type="entry name" value="Methyl-accepting chemotaxis protein (MCP) signaling domain"/>
    <property type="match status" value="1"/>
</dbReference>
<dbReference type="InterPro" id="IPR051310">
    <property type="entry name" value="MCP_chemotaxis"/>
</dbReference>
<feature type="domain" description="HAMP" evidence="8">
    <location>
        <begin position="298"/>
        <end position="350"/>
    </location>
</feature>
<dbReference type="InterPro" id="IPR033462">
    <property type="entry name" value="Cache_3-Cache_2"/>
</dbReference>
<evidence type="ECO:0000256" key="2">
    <source>
        <dbReference type="ARBA" id="ARBA00029447"/>
    </source>
</evidence>
<dbReference type="SMART" id="SM00304">
    <property type="entry name" value="HAMP"/>
    <property type="match status" value="2"/>
</dbReference>
<name>A0ABW4M3L0_9HYPH</name>
<feature type="signal peptide" evidence="6">
    <location>
        <begin position="1"/>
        <end position="26"/>
    </location>
</feature>
<feature type="domain" description="HAMP" evidence="8">
    <location>
        <begin position="218"/>
        <end position="270"/>
    </location>
</feature>
<keyword evidence="5" id="KW-1133">Transmembrane helix</keyword>
<dbReference type="Gene3D" id="1.10.287.950">
    <property type="entry name" value="Methyl-accepting chemotaxis protein"/>
    <property type="match status" value="1"/>
</dbReference>
<comment type="similarity">
    <text evidence="2">Belongs to the methyl-accepting chemotaxis (MCP) protein family.</text>
</comment>